<dbReference type="CDD" id="cd00037">
    <property type="entry name" value="CLECT"/>
    <property type="match status" value="1"/>
</dbReference>
<organism evidence="1">
    <name type="scientific">Cyprideis torosa</name>
    <dbReference type="NCBI Taxonomy" id="163714"/>
    <lineage>
        <taxon>Eukaryota</taxon>
        <taxon>Metazoa</taxon>
        <taxon>Ecdysozoa</taxon>
        <taxon>Arthropoda</taxon>
        <taxon>Crustacea</taxon>
        <taxon>Oligostraca</taxon>
        <taxon>Ostracoda</taxon>
        <taxon>Podocopa</taxon>
        <taxon>Podocopida</taxon>
        <taxon>Cytherocopina</taxon>
        <taxon>Cytheroidea</taxon>
        <taxon>Cytherideidae</taxon>
        <taxon>Cyprideis</taxon>
    </lineage>
</organism>
<accession>A0A7R8ZT53</accession>
<dbReference type="SUPFAM" id="SSF56436">
    <property type="entry name" value="C-type lectin-like"/>
    <property type="match status" value="1"/>
</dbReference>
<dbReference type="PANTHER" id="PTHR22803">
    <property type="entry name" value="MANNOSE, PHOSPHOLIPASE, LECTIN RECEPTOR RELATED"/>
    <property type="match status" value="1"/>
</dbReference>
<sequence>MHSLLFGFFLALALVDTIDGVLDLPSNDPPKIPVKEAPNPAPLELTCPEGFFSLGNSCYAVFDNYTTDRLSWNNAQAFCGSLGAGGHLLELEAAEEITRLKNHLLESGYVCGVYWIGGEEVGDTNTFVWASTGQVIGDSDWAPGMPNGSGSGDAIILSCSINWQWLDTPKSYDRRFICEAPPIAV</sequence>
<protein>
    <submittedName>
        <fullName evidence="1">Uncharacterized protein</fullName>
    </submittedName>
</protein>
<dbReference type="InterPro" id="IPR016186">
    <property type="entry name" value="C-type_lectin-like/link_sf"/>
</dbReference>
<evidence type="ECO:0000313" key="1">
    <source>
        <dbReference type="EMBL" id="CAD7235567.1"/>
    </source>
</evidence>
<dbReference type="OrthoDB" id="7755331at2759"/>
<dbReference type="EMBL" id="OB673461">
    <property type="protein sequence ID" value="CAD7235567.1"/>
    <property type="molecule type" value="Genomic_DNA"/>
</dbReference>
<name>A0A7R8ZT53_9CRUS</name>
<dbReference type="AlphaFoldDB" id="A0A7R8ZT53"/>
<proteinExistence type="predicted"/>
<dbReference type="InterPro" id="IPR016187">
    <property type="entry name" value="CTDL_fold"/>
</dbReference>
<dbReference type="SMART" id="SM00034">
    <property type="entry name" value="CLECT"/>
    <property type="match status" value="1"/>
</dbReference>
<dbReference type="Pfam" id="PF00059">
    <property type="entry name" value="Lectin_C"/>
    <property type="match status" value="1"/>
</dbReference>
<dbReference type="InterPro" id="IPR050111">
    <property type="entry name" value="C-type_lectin/snaclec_domain"/>
</dbReference>
<dbReference type="PROSITE" id="PS50041">
    <property type="entry name" value="C_TYPE_LECTIN_2"/>
    <property type="match status" value="1"/>
</dbReference>
<dbReference type="InterPro" id="IPR001304">
    <property type="entry name" value="C-type_lectin-like"/>
</dbReference>
<dbReference type="Gene3D" id="3.10.100.10">
    <property type="entry name" value="Mannose-Binding Protein A, subunit A"/>
    <property type="match status" value="1"/>
</dbReference>
<gene>
    <name evidence="1" type="ORF">CTOB1V02_LOCUS13382</name>
</gene>
<reference evidence="1" key="1">
    <citation type="submission" date="2020-11" db="EMBL/GenBank/DDBJ databases">
        <authorList>
            <person name="Tran Van P."/>
        </authorList>
    </citation>
    <scope>NUCLEOTIDE SEQUENCE</scope>
</reference>